<organism evidence="1 2">
    <name type="scientific">Austropuccinia psidii MF-1</name>
    <dbReference type="NCBI Taxonomy" id="1389203"/>
    <lineage>
        <taxon>Eukaryota</taxon>
        <taxon>Fungi</taxon>
        <taxon>Dikarya</taxon>
        <taxon>Basidiomycota</taxon>
        <taxon>Pucciniomycotina</taxon>
        <taxon>Pucciniomycetes</taxon>
        <taxon>Pucciniales</taxon>
        <taxon>Sphaerophragmiaceae</taxon>
        <taxon>Austropuccinia</taxon>
    </lineage>
</organism>
<evidence type="ECO:0000313" key="2">
    <source>
        <dbReference type="Proteomes" id="UP000765509"/>
    </source>
</evidence>
<dbReference type="EMBL" id="AVOT02036276">
    <property type="protein sequence ID" value="MBW0530752.1"/>
    <property type="molecule type" value="Genomic_DNA"/>
</dbReference>
<dbReference type="Proteomes" id="UP000765509">
    <property type="component" value="Unassembled WGS sequence"/>
</dbReference>
<gene>
    <name evidence="1" type="ORF">O181_070467</name>
</gene>
<evidence type="ECO:0000313" key="1">
    <source>
        <dbReference type="EMBL" id="MBW0530752.1"/>
    </source>
</evidence>
<dbReference type="AlphaFoldDB" id="A0A9Q3F394"/>
<sequence>MIWGAICGPIQSELIIMPPGQHRAVDFVDNVSKPGLLPFRDKLVEAGIQDNCEELTLMENGAPIHTSLASQQWHQDHQIRKFSWLLNSPDLNPIEKLWYKMKFVVTKLFNQKTMDELRKAITSFGIQFLLIT</sequence>
<accession>A0A9Q3F394</accession>
<keyword evidence="2" id="KW-1185">Reference proteome</keyword>
<reference evidence="1" key="1">
    <citation type="submission" date="2021-03" db="EMBL/GenBank/DDBJ databases">
        <title>Draft genome sequence of rust myrtle Austropuccinia psidii MF-1, a brazilian biotype.</title>
        <authorList>
            <person name="Quecine M.C."/>
            <person name="Pachon D.M.R."/>
            <person name="Bonatelli M.L."/>
            <person name="Correr F.H."/>
            <person name="Franceschini L.M."/>
            <person name="Leite T.F."/>
            <person name="Margarido G.R.A."/>
            <person name="Almeida C.A."/>
            <person name="Ferrarezi J.A."/>
            <person name="Labate C.A."/>
        </authorList>
    </citation>
    <scope>NUCLEOTIDE SEQUENCE</scope>
    <source>
        <strain evidence="1">MF-1</strain>
    </source>
</reference>
<protein>
    <recommendedName>
        <fullName evidence="3">Tc1-like transposase DDE domain-containing protein</fullName>
    </recommendedName>
</protein>
<proteinExistence type="predicted"/>
<dbReference type="OrthoDB" id="3478007at2759"/>
<dbReference type="Gene3D" id="3.30.420.10">
    <property type="entry name" value="Ribonuclease H-like superfamily/Ribonuclease H"/>
    <property type="match status" value="1"/>
</dbReference>
<dbReference type="InterPro" id="IPR036397">
    <property type="entry name" value="RNaseH_sf"/>
</dbReference>
<name>A0A9Q3F394_9BASI</name>
<evidence type="ECO:0008006" key="3">
    <source>
        <dbReference type="Google" id="ProtNLM"/>
    </source>
</evidence>
<comment type="caution">
    <text evidence="1">The sequence shown here is derived from an EMBL/GenBank/DDBJ whole genome shotgun (WGS) entry which is preliminary data.</text>
</comment>
<dbReference type="GO" id="GO:0003676">
    <property type="term" value="F:nucleic acid binding"/>
    <property type="evidence" value="ECO:0007669"/>
    <property type="project" value="InterPro"/>
</dbReference>